<feature type="domain" description="HTH cro/C1-type" evidence="2">
    <location>
        <begin position="1"/>
        <end position="59"/>
    </location>
</feature>
<protein>
    <submittedName>
        <fullName evidence="3">Helix-turn-helix transcriptional regulator</fullName>
    </submittedName>
</protein>
<dbReference type="Gene3D" id="1.10.260.40">
    <property type="entry name" value="lambda repressor-like DNA-binding domains"/>
    <property type="match status" value="1"/>
</dbReference>
<proteinExistence type="predicted"/>
<evidence type="ECO:0000313" key="4">
    <source>
        <dbReference type="Proteomes" id="UP000667802"/>
    </source>
</evidence>
<evidence type="ECO:0000259" key="2">
    <source>
        <dbReference type="Pfam" id="PF13443"/>
    </source>
</evidence>
<evidence type="ECO:0000256" key="1">
    <source>
        <dbReference type="SAM" id="MobiDB-lite"/>
    </source>
</evidence>
<reference evidence="4" key="1">
    <citation type="journal article" date="2021" name="Science">
        <title>Hunting the eagle killer: A cyanobacterial neurotoxin causes vacuolar myelinopathy.</title>
        <authorList>
            <person name="Breinlinger S."/>
            <person name="Phillips T.J."/>
            <person name="Haram B.N."/>
            <person name="Mares J."/>
            <person name="Martinez Yerena J.A."/>
            <person name="Hrouzek P."/>
            <person name="Sobotka R."/>
            <person name="Henderson W.M."/>
            <person name="Schmieder P."/>
            <person name="Williams S.M."/>
            <person name="Lauderdale J.D."/>
            <person name="Wilde H.D."/>
            <person name="Gerrin W."/>
            <person name="Kust A."/>
            <person name="Washington J.W."/>
            <person name="Wagner C."/>
            <person name="Geier B."/>
            <person name="Liebeke M."/>
            <person name="Enke H."/>
            <person name="Niedermeyer T.H.J."/>
            <person name="Wilde S.B."/>
        </authorList>
    </citation>
    <scope>NUCLEOTIDE SEQUENCE [LARGE SCALE GENOMIC DNA]</scope>
    <source>
        <strain evidence="4">Thurmond2011</strain>
    </source>
</reference>
<keyword evidence="4" id="KW-1185">Reference proteome</keyword>
<sequence>MAAKGLSNKELADLINFHEVTISKLRSLRMPSRLEDTTLDLLCAALDCQPGDLLEYVPDDEDIADTELEETPSPQPSNSRRTKKDKSAQGKNTRALRARATKTRVAVWEDLRSPLTIKQNEKSTT</sequence>
<comment type="caution">
    <text evidence="3">The sequence shown here is derived from an EMBL/GenBank/DDBJ whole genome shotgun (WGS) entry which is preliminary data.</text>
</comment>
<name>A0AAP5MCZ7_9CYAN</name>
<dbReference type="Proteomes" id="UP000667802">
    <property type="component" value="Unassembled WGS sequence"/>
</dbReference>
<accession>A0AAP5MCZ7</accession>
<feature type="compositionally biased region" description="Acidic residues" evidence="1">
    <location>
        <begin position="57"/>
        <end position="70"/>
    </location>
</feature>
<evidence type="ECO:0000313" key="3">
    <source>
        <dbReference type="EMBL" id="MDR9898953.1"/>
    </source>
</evidence>
<gene>
    <name evidence="3" type="ORF">G7B40_031000</name>
</gene>
<dbReference type="InterPro" id="IPR001387">
    <property type="entry name" value="Cro/C1-type_HTH"/>
</dbReference>
<dbReference type="AlphaFoldDB" id="A0AAP5MCZ7"/>
<feature type="region of interest" description="Disordered" evidence="1">
    <location>
        <begin position="56"/>
        <end position="101"/>
    </location>
</feature>
<dbReference type="Pfam" id="PF13443">
    <property type="entry name" value="HTH_26"/>
    <property type="match status" value="1"/>
</dbReference>
<dbReference type="CDD" id="cd00093">
    <property type="entry name" value="HTH_XRE"/>
    <property type="match status" value="1"/>
</dbReference>
<dbReference type="GO" id="GO:0003677">
    <property type="term" value="F:DNA binding"/>
    <property type="evidence" value="ECO:0007669"/>
    <property type="project" value="InterPro"/>
</dbReference>
<dbReference type="EMBL" id="JAALHA020000021">
    <property type="protein sequence ID" value="MDR9898953.1"/>
    <property type="molecule type" value="Genomic_DNA"/>
</dbReference>
<organism evidence="3 4">
    <name type="scientific">Aetokthonos hydrillicola Thurmond2011</name>
    <dbReference type="NCBI Taxonomy" id="2712845"/>
    <lineage>
        <taxon>Bacteria</taxon>
        <taxon>Bacillati</taxon>
        <taxon>Cyanobacteriota</taxon>
        <taxon>Cyanophyceae</taxon>
        <taxon>Nostocales</taxon>
        <taxon>Hapalosiphonaceae</taxon>
        <taxon>Aetokthonos</taxon>
    </lineage>
</organism>
<dbReference type="InterPro" id="IPR010982">
    <property type="entry name" value="Lambda_DNA-bd_dom_sf"/>
</dbReference>
<dbReference type="SUPFAM" id="SSF47413">
    <property type="entry name" value="lambda repressor-like DNA-binding domains"/>
    <property type="match status" value="1"/>
</dbReference>